<keyword evidence="4" id="KW-0547">Nucleotide-binding</keyword>
<dbReference type="InterPro" id="IPR003591">
    <property type="entry name" value="Leu-rich_rpt_typical-subtyp"/>
</dbReference>
<evidence type="ECO:0000256" key="3">
    <source>
        <dbReference type="ARBA" id="ARBA00022737"/>
    </source>
</evidence>
<feature type="domain" description="Disease resistance R13L4/SHOC-2-like LRR" evidence="11">
    <location>
        <begin position="527"/>
        <end position="824"/>
    </location>
</feature>
<keyword evidence="6" id="KW-0067">ATP-binding</keyword>
<evidence type="ECO:0000256" key="4">
    <source>
        <dbReference type="ARBA" id="ARBA00022741"/>
    </source>
</evidence>
<dbReference type="InterPro" id="IPR050905">
    <property type="entry name" value="Plant_NBS-LRR"/>
</dbReference>
<dbReference type="Gene3D" id="3.40.50.300">
    <property type="entry name" value="P-loop containing nucleotide triphosphate hydrolases"/>
    <property type="match status" value="1"/>
</dbReference>
<feature type="coiled-coil region" evidence="7">
    <location>
        <begin position="29"/>
        <end position="98"/>
    </location>
</feature>
<dbReference type="PRINTS" id="PR00364">
    <property type="entry name" value="DISEASERSIST"/>
</dbReference>
<dbReference type="PANTHER" id="PTHR33463:SF220">
    <property type="entry name" value="NB-ARC DOMAIN-CONTAINING PROTEIN"/>
    <property type="match status" value="1"/>
</dbReference>
<dbReference type="Gene3D" id="3.80.10.10">
    <property type="entry name" value="Ribonuclease Inhibitor"/>
    <property type="match status" value="2"/>
</dbReference>
<evidence type="ECO:0000256" key="1">
    <source>
        <dbReference type="ARBA" id="ARBA00008894"/>
    </source>
</evidence>
<dbReference type="PANTHER" id="PTHR33463">
    <property type="entry name" value="NB-ARC DOMAIN-CONTAINING PROTEIN-RELATED"/>
    <property type="match status" value="1"/>
</dbReference>
<dbReference type="EMBL" id="JANJYJ010000004">
    <property type="protein sequence ID" value="KAK3219576.1"/>
    <property type="molecule type" value="Genomic_DNA"/>
</dbReference>
<reference evidence="12" key="1">
    <citation type="journal article" date="2023" name="Plant J.">
        <title>Genome sequences and population genomics provide insights into the demographic history, inbreeding, and mutation load of two 'living fossil' tree species of Dipteronia.</title>
        <authorList>
            <person name="Feng Y."/>
            <person name="Comes H.P."/>
            <person name="Chen J."/>
            <person name="Zhu S."/>
            <person name="Lu R."/>
            <person name="Zhang X."/>
            <person name="Li P."/>
            <person name="Qiu J."/>
            <person name="Olsen K.M."/>
            <person name="Qiu Y."/>
        </authorList>
    </citation>
    <scope>NUCLEOTIDE SEQUENCE</scope>
    <source>
        <strain evidence="12">NBL</strain>
    </source>
</reference>
<feature type="region of interest" description="Disordered" evidence="8">
    <location>
        <begin position="907"/>
        <end position="932"/>
    </location>
</feature>
<evidence type="ECO:0000256" key="2">
    <source>
        <dbReference type="ARBA" id="ARBA00022614"/>
    </source>
</evidence>
<keyword evidence="13" id="KW-1185">Reference proteome</keyword>
<accession>A0AAE0E938</accession>
<evidence type="ECO:0000256" key="5">
    <source>
        <dbReference type="ARBA" id="ARBA00022821"/>
    </source>
</evidence>
<dbReference type="InterPro" id="IPR036388">
    <property type="entry name" value="WH-like_DNA-bd_sf"/>
</dbReference>
<dbReference type="InterPro" id="IPR042197">
    <property type="entry name" value="Apaf_helical"/>
</dbReference>
<name>A0AAE0E938_9ROSI</name>
<dbReference type="GO" id="GO:0005524">
    <property type="term" value="F:ATP binding"/>
    <property type="evidence" value="ECO:0007669"/>
    <property type="project" value="UniProtKB-KW"/>
</dbReference>
<dbReference type="InterPro" id="IPR058922">
    <property type="entry name" value="WHD_DRP"/>
</dbReference>
<keyword evidence="7" id="KW-0175">Coiled coil</keyword>
<dbReference type="FunFam" id="3.40.50.300:FF:001091">
    <property type="entry name" value="Probable disease resistance protein At1g61300"/>
    <property type="match status" value="1"/>
</dbReference>
<keyword evidence="2" id="KW-0433">Leucine-rich repeat</keyword>
<comment type="similarity">
    <text evidence="1">Belongs to the disease resistance NB-LRR family.</text>
</comment>
<dbReference type="Gene3D" id="1.10.10.10">
    <property type="entry name" value="Winged helix-like DNA-binding domain superfamily/Winged helix DNA-binding domain"/>
    <property type="match status" value="1"/>
</dbReference>
<sequence>MGNIFSISISCDALFSCCLDCTAKKVTFTTELEENLDVLQIELQKLIETRSDVMRRVTIAEQQQTIRTDQVQGWLTRVQAVEAEVDELLKLKSQEIERLCFGGFCSKNCKSSYKFGKKVVKKLKVVSVLKGEGGNFRVVAERAPCALVDERPIEPTVGLGSTFDHVWRCLMEEKVGIIGIYGMGGVGKTTLLTQINNKFIQMQYDFDVVIWIVVSRDLQLGKIQESIGKKIGLVDDQSWKNKSFEEKAIEILKCLRKKKFVLLLDDIWELVDLTEVGVPLPSFETASKVVFTTRFIDVCGQMGAHEKFQVQCLTDEDARKLFHEKVGSEVLNSHVDIPKLAENLIKECGGLPLALITIGRSMACMKTPQEWEYAIEVLRTSASKFTGMEEKVYSRLKFSYDSLPNDSIRSCLLYCCLYPEDYSISKTDLIDCWIGEGFLNEYDGSRARNQGYYIIGVLLRTCLLEDVCLSEEEKGNDYIKMHDVIRDMMLWLACENNKIEDDEKEKLLVCAGAGLTKAPEVEKWARVKRVSLMENQFKYFSETPTCPHLRTLFLNSNRLQSITRDFFNFMPSLRVLNLSKNLSLFELPSGISKLVSLQHLDLSKTNIKRLPKELEALSNLKCLNLENTYSLSTIPRHLIKKLSALRVLRLFKCNFLIESEDSQFFVEELCCLEHLNVLTISLKNSNDLQHILSTQNLQTCTQSLCLTRFYHSKSLKVSRLAEMKNLDRLHLYECRDLEELTIDCAWEVQSIHDSHIFYNLHTVDIYSCFKLRDLTWLALAPNLKRLRILFSHMEEIISVGKIGEVSEMMGIAHPFEKLEFLELRYLRKLKCIYWNPLPFQQLKEIRISDCPELKQLPLNSDSAKERKNIVIVGEKSWWKKLQWEDQATENAFLPCFESIDDDSETEFDSEAELEEECEEAEVENDFKSTPVA</sequence>
<evidence type="ECO:0000259" key="9">
    <source>
        <dbReference type="Pfam" id="PF00931"/>
    </source>
</evidence>
<feature type="domain" description="Disease resistance protein winged helix" evidence="10">
    <location>
        <begin position="417"/>
        <end position="488"/>
    </location>
</feature>
<dbReference type="Proteomes" id="UP001281410">
    <property type="component" value="Unassembled WGS sequence"/>
</dbReference>
<dbReference type="Pfam" id="PF00931">
    <property type="entry name" value="NB-ARC"/>
    <property type="match status" value="1"/>
</dbReference>
<keyword evidence="3" id="KW-0677">Repeat</keyword>
<dbReference type="AlphaFoldDB" id="A0AAE0E938"/>
<feature type="domain" description="NB-ARC" evidence="9">
    <location>
        <begin position="162"/>
        <end position="328"/>
    </location>
</feature>
<gene>
    <name evidence="12" type="ORF">Dsin_013546</name>
</gene>
<dbReference type="InterPro" id="IPR055414">
    <property type="entry name" value="LRR_R13L4/SHOC2-like"/>
</dbReference>
<dbReference type="Pfam" id="PF23559">
    <property type="entry name" value="WHD_DRP"/>
    <property type="match status" value="1"/>
</dbReference>
<evidence type="ECO:0000256" key="6">
    <source>
        <dbReference type="ARBA" id="ARBA00022840"/>
    </source>
</evidence>
<protein>
    <recommendedName>
        <fullName evidence="14">AAA+ ATPase domain-containing protein</fullName>
    </recommendedName>
</protein>
<feature type="compositionally biased region" description="Acidic residues" evidence="8">
    <location>
        <begin position="907"/>
        <end position="923"/>
    </location>
</feature>
<evidence type="ECO:0000259" key="10">
    <source>
        <dbReference type="Pfam" id="PF23559"/>
    </source>
</evidence>
<comment type="caution">
    <text evidence="12">The sequence shown here is derived from an EMBL/GenBank/DDBJ whole genome shotgun (WGS) entry which is preliminary data.</text>
</comment>
<dbReference type="InterPro" id="IPR027417">
    <property type="entry name" value="P-loop_NTPase"/>
</dbReference>
<evidence type="ECO:0000313" key="13">
    <source>
        <dbReference type="Proteomes" id="UP001281410"/>
    </source>
</evidence>
<evidence type="ECO:0000259" key="11">
    <source>
        <dbReference type="Pfam" id="PF23598"/>
    </source>
</evidence>
<evidence type="ECO:0000256" key="8">
    <source>
        <dbReference type="SAM" id="MobiDB-lite"/>
    </source>
</evidence>
<dbReference type="Pfam" id="PF23598">
    <property type="entry name" value="LRR_14"/>
    <property type="match status" value="1"/>
</dbReference>
<dbReference type="GO" id="GO:0043531">
    <property type="term" value="F:ADP binding"/>
    <property type="evidence" value="ECO:0007669"/>
    <property type="project" value="InterPro"/>
</dbReference>
<dbReference type="InterPro" id="IPR002182">
    <property type="entry name" value="NB-ARC"/>
</dbReference>
<dbReference type="FunFam" id="1.10.8.430:FF:000003">
    <property type="entry name" value="Probable disease resistance protein At5g66910"/>
    <property type="match status" value="1"/>
</dbReference>
<proteinExistence type="inferred from homology"/>
<evidence type="ECO:0000256" key="7">
    <source>
        <dbReference type="SAM" id="Coils"/>
    </source>
</evidence>
<dbReference type="SUPFAM" id="SSF52540">
    <property type="entry name" value="P-loop containing nucleoside triphosphate hydrolases"/>
    <property type="match status" value="1"/>
</dbReference>
<evidence type="ECO:0000313" key="12">
    <source>
        <dbReference type="EMBL" id="KAK3219576.1"/>
    </source>
</evidence>
<dbReference type="SMART" id="SM00369">
    <property type="entry name" value="LRR_TYP"/>
    <property type="match status" value="3"/>
</dbReference>
<dbReference type="FunFam" id="1.10.10.10:FF:000322">
    <property type="entry name" value="Probable disease resistance protein At1g63360"/>
    <property type="match status" value="1"/>
</dbReference>
<organism evidence="12 13">
    <name type="scientific">Dipteronia sinensis</name>
    <dbReference type="NCBI Taxonomy" id="43782"/>
    <lineage>
        <taxon>Eukaryota</taxon>
        <taxon>Viridiplantae</taxon>
        <taxon>Streptophyta</taxon>
        <taxon>Embryophyta</taxon>
        <taxon>Tracheophyta</taxon>
        <taxon>Spermatophyta</taxon>
        <taxon>Magnoliopsida</taxon>
        <taxon>eudicotyledons</taxon>
        <taxon>Gunneridae</taxon>
        <taxon>Pentapetalae</taxon>
        <taxon>rosids</taxon>
        <taxon>malvids</taxon>
        <taxon>Sapindales</taxon>
        <taxon>Sapindaceae</taxon>
        <taxon>Hippocastanoideae</taxon>
        <taxon>Acereae</taxon>
        <taxon>Dipteronia</taxon>
    </lineage>
</organism>
<dbReference type="SUPFAM" id="SSF52058">
    <property type="entry name" value="L domain-like"/>
    <property type="match status" value="1"/>
</dbReference>
<dbReference type="InterPro" id="IPR032675">
    <property type="entry name" value="LRR_dom_sf"/>
</dbReference>
<dbReference type="GO" id="GO:0006952">
    <property type="term" value="P:defense response"/>
    <property type="evidence" value="ECO:0007669"/>
    <property type="project" value="UniProtKB-KW"/>
</dbReference>
<dbReference type="Gene3D" id="1.10.8.430">
    <property type="entry name" value="Helical domain of apoptotic protease-activating factors"/>
    <property type="match status" value="1"/>
</dbReference>
<keyword evidence="5" id="KW-0611">Plant defense</keyword>
<evidence type="ECO:0008006" key="14">
    <source>
        <dbReference type="Google" id="ProtNLM"/>
    </source>
</evidence>